<reference evidence="2 3" key="1">
    <citation type="submission" date="2016-12" db="EMBL/GenBank/DDBJ databases">
        <title>Trade-off between light-utilization and light-protection in marine flavobacteria.</title>
        <authorList>
            <person name="Kumagai Y."/>
            <person name="Yoshizawa S."/>
            <person name="Kogure K."/>
            <person name="Iwasaki W."/>
        </authorList>
    </citation>
    <scope>NUCLEOTIDE SEQUENCE [LARGE SCALE GENOMIC DNA]</scope>
    <source>
        <strain evidence="2 3">ATCC 43844</strain>
    </source>
</reference>
<evidence type="ECO:0000259" key="1">
    <source>
        <dbReference type="Pfam" id="PF13426"/>
    </source>
</evidence>
<evidence type="ECO:0000313" key="3">
    <source>
        <dbReference type="Proteomes" id="UP000239068"/>
    </source>
</evidence>
<protein>
    <submittedName>
        <fullName evidence="2">Diguanylate cyclase</fullName>
    </submittedName>
</protein>
<name>A0A2S7WIV0_9FLAO</name>
<proteinExistence type="predicted"/>
<dbReference type="RefSeq" id="WP_105022861.1">
    <property type="nucleotide sequence ID" value="NZ_MSCM01000002.1"/>
</dbReference>
<comment type="caution">
    <text evidence="2">The sequence shown here is derived from an EMBL/GenBank/DDBJ whole genome shotgun (WGS) entry which is preliminary data.</text>
</comment>
<dbReference type="AlphaFoldDB" id="A0A2S7WIV0"/>
<feature type="domain" description="PAS" evidence="1">
    <location>
        <begin position="89"/>
        <end position="178"/>
    </location>
</feature>
<dbReference type="EMBL" id="MSCM01000002">
    <property type="protein sequence ID" value="PQJ77538.1"/>
    <property type="molecule type" value="Genomic_DNA"/>
</dbReference>
<dbReference type="InterPro" id="IPR035965">
    <property type="entry name" value="PAS-like_dom_sf"/>
</dbReference>
<sequence>MKNKLSNMMCLDLFLDSLSKKNYKAIEHELITSESTKYPLLNFGLFADNFSTAMSKLNRENDINTVKEFASKYNWNESLDQIFKNEDFEAIVLTNKKQEIIWVNDGFKKMTGFHKNYAIKKTPSFLQGSKTCEITRETIREKIKENKPFAGTVINYRKNKTPYKCEIKIFPLFSKDTTHYIALEKAV</sequence>
<accession>A0A2S7WIV0</accession>
<dbReference type="Gene3D" id="3.30.450.20">
    <property type="entry name" value="PAS domain"/>
    <property type="match status" value="1"/>
</dbReference>
<gene>
    <name evidence="2" type="ORF">BTO16_17130</name>
</gene>
<keyword evidence="3" id="KW-1185">Reference proteome</keyword>
<dbReference type="OrthoDB" id="5760647at2"/>
<dbReference type="SUPFAM" id="SSF55785">
    <property type="entry name" value="PYP-like sensor domain (PAS domain)"/>
    <property type="match status" value="1"/>
</dbReference>
<dbReference type="Pfam" id="PF13426">
    <property type="entry name" value="PAS_9"/>
    <property type="match status" value="1"/>
</dbReference>
<evidence type="ECO:0000313" key="2">
    <source>
        <dbReference type="EMBL" id="PQJ77538.1"/>
    </source>
</evidence>
<dbReference type="Proteomes" id="UP000239068">
    <property type="component" value="Unassembled WGS sequence"/>
</dbReference>
<organism evidence="2 3">
    <name type="scientific">Polaribacter glomeratus</name>
    <dbReference type="NCBI Taxonomy" id="102"/>
    <lineage>
        <taxon>Bacteria</taxon>
        <taxon>Pseudomonadati</taxon>
        <taxon>Bacteroidota</taxon>
        <taxon>Flavobacteriia</taxon>
        <taxon>Flavobacteriales</taxon>
        <taxon>Flavobacteriaceae</taxon>
    </lineage>
</organism>
<dbReference type="InterPro" id="IPR000014">
    <property type="entry name" value="PAS"/>
</dbReference>